<reference evidence="13" key="1">
    <citation type="submission" date="2009-03" db="EMBL/GenBank/DDBJ databases">
        <authorList>
            <person name="Warren W."/>
            <person name="Ye L."/>
            <person name="Minx P."/>
            <person name="Worley K."/>
            <person name="Gibbs R."/>
            <person name="Wilson R.K."/>
        </authorList>
    </citation>
    <scope>NUCLEOTIDE SEQUENCE [LARGE SCALE GENOMIC DNA]</scope>
</reference>
<dbReference type="GO" id="GO:1990410">
    <property type="term" value="P:adrenomedullin receptor signaling pathway"/>
    <property type="evidence" value="ECO:0007669"/>
    <property type="project" value="Ensembl"/>
</dbReference>
<comment type="subcellular location">
    <subcellularLocation>
        <location evidence="1">Secreted</location>
    </subcellularLocation>
</comment>
<keyword evidence="14" id="KW-1185">Reference proteome</keyword>
<dbReference type="AlphaFoldDB" id="F7GWC9"/>
<dbReference type="GO" id="GO:0003073">
    <property type="term" value="P:regulation of systemic arterial blood pressure"/>
    <property type="evidence" value="ECO:0007669"/>
    <property type="project" value="Ensembl"/>
</dbReference>
<proteinExistence type="inferred from homology"/>
<dbReference type="OMA" id="QSFLYCC"/>
<dbReference type="GO" id="GO:2001214">
    <property type="term" value="P:positive regulation of vasculogenesis"/>
    <property type="evidence" value="ECO:0007669"/>
    <property type="project" value="Ensembl"/>
</dbReference>
<dbReference type="GO" id="GO:0007507">
    <property type="term" value="P:heart development"/>
    <property type="evidence" value="ECO:0007669"/>
    <property type="project" value="Ensembl"/>
</dbReference>
<evidence type="ECO:0000256" key="11">
    <source>
        <dbReference type="SAM" id="MobiDB-lite"/>
    </source>
</evidence>
<dbReference type="InterPro" id="IPR001710">
    <property type="entry name" value="Pro-ADM"/>
</dbReference>
<keyword evidence="3" id="KW-0964">Secreted</keyword>
<evidence type="ECO:0000313" key="14">
    <source>
        <dbReference type="Proteomes" id="UP000008225"/>
    </source>
</evidence>
<feature type="region of interest" description="Disordered" evidence="11">
    <location>
        <begin position="48"/>
        <end position="87"/>
    </location>
</feature>
<organism evidence="13 14">
    <name type="scientific">Callithrix jacchus</name>
    <name type="common">White-tufted-ear marmoset</name>
    <name type="synonym">Simia Jacchus</name>
    <dbReference type="NCBI Taxonomy" id="9483"/>
    <lineage>
        <taxon>Eukaryota</taxon>
        <taxon>Metazoa</taxon>
        <taxon>Chordata</taxon>
        <taxon>Craniata</taxon>
        <taxon>Vertebrata</taxon>
        <taxon>Euteleostomi</taxon>
        <taxon>Mammalia</taxon>
        <taxon>Eutheria</taxon>
        <taxon>Euarchontoglires</taxon>
        <taxon>Primates</taxon>
        <taxon>Haplorrhini</taxon>
        <taxon>Platyrrhini</taxon>
        <taxon>Cebidae</taxon>
        <taxon>Callitrichinae</taxon>
        <taxon>Callithrix</taxon>
        <taxon>Callithrix</taxon>
    </lineage>
</organism>
<name>F7GWC9_CALJA</name>
<gene>
    <name evidence="13" type="primary">ADM</name>
</gene>
<reference evidence="13" key="3">
    <citation type="submission" date="2025-09" db="UniProtKB">
        <authorList>
            <consortium name="Ensembl"/>
        </authorList>
    </citation>
    <scope>IDENTIFICATION</scope>
</reference>
<accession>F7GWC9</accession>
<comment type="similarity">
    <text evidence="2">Belongs to the adrenomedullin family.</text>
</comment>
<dbReference type="InterPro" id="IPR051665">
    <property type="entry name" value="Adrenomedullin-reg_peptide"/>
</dbReference>
<dbReference type="PANTHER" id="PTHR23414:SF3">
    <property type="entry name" value="PRO-ADRENOMEDULLIN"/>
    <property type="match status" value="1"/>
</dbReference>
<dbReference type="PANTHER" id="PTHR23414">
    <property type="entry name" value="ADRENOMEDULLIN, ADM"/>
    <property type="match status" value="1"/>
</dbReference>
<evidence type="ECO:0000256" key="2">
    <source>
        <dbReference type="ARBA" id="ARBA00010575"/>
    </source>
</evidence>
<dbReference type="GO" id="GO:0045766">
    <property type="term" value="P:positive regulation of angiogenesis"/>
    <property type="evidence" value="ECO:0007669"/>
    <property type="project" value="Ensembl"/>
</dbReference>
<dbReference type="GO" id="GO:0001570">
    <property type="term" value="P:vasculogenesis"/>
    <property type="evidence" value="ECO:0007669"/>
    <property type="project" value="Ensembl"/>
</dbReference>
<dbReference type="GO" id="GO:0002031">
    <property type="term" value="P:G protein-coupled receptor internalization"/>
    <property type="evidence" value="ECO:0007669"/>
    <property type="project" value="Ensembl"/>
</dbReference>
<evidence type="ECO:0000256" key="8">
    <source>
        <dbReference type="ARBA" id="ARBA00023157"/>
    </source>
</evidence>
<dbReference type="Bgee" id="ENSCJAG00000011137">
    <property type="expression patterns" value="Expressed in heart and 6 other cell types or tissues"/>
</dbReference>
<dbReference type="GO" id="GO:0045906">
    <property type="term" value="P:negative regulation of vasoconstriction"/>
    <property type="evidence" value="ECO:0007669"/>
    <property type="project" value="Ensembl"/>
</dbReference>
<evidence type="ECO:0000256" key="3">
    <source>
        <dbReference type="ARBA" id="ARBA00022525"/>
    </source>
</evidence>
<dbReference type="Ensembl" id="ENSCJAT00000021707.5">
    <property type="protein sequence ID" value="ENSCJAP00000020538.3"/>
    <property type="gene ID" value="ENSCJAG00000011137.5"/>
</dbReference>
<dbReference type="GO" id="GO:0007189">
    <property type="term" value="P:adenylate cyclase-activating G protein-coupled receptor signaling pathway"/>
    <property type="evidence" value="ECO:0007669"/>
    <property type="project" value="Ensembl"/>
</dbReference>
<dbReference type="GO" id="GO:0097084">
    <property type="term" value="P:vascular associated smooth muscle cell development"/>
    <property type="evidence" value="ECO:0007669"/>
    <property type="project" value="Ensembl"/>
</dbReference>
<evidence type="ECO:0000313" key="13">
    <source>
        <dbReference type="Ensembl" id="ENSCJAP00000020538.3"/>
    </source>
</evidence>
<dbReference type="GO" id="GO:0008284">
    <property type="term" value="P:positive regulation of cell population proliferation"/>
    <property type="evidence" value="ECO:0007669"/>
    <property type="project" value="Ensembl"/>
</dbReference>
<sequence length="187" mass="20831">MKLISVALMYLGSLAFLGADTARLDVASEFRKKWSKWALSRGKRELRMSSSQPTGLAEVKAGPAQTLIRPQDMKGASRSPEDSSPDAARIRVKRYRQSMNNFQGLRSFGCRFGTCTVQKLAHQIYQFTDKDKDNVAPRSKISPQGYGRRRRRSLPEAGQGRTLVSSKPQAQGAPAPRVEVLATLFRM</sequence>
<dbReference type="GO" id="GO:0005615">
    <property type="term" value="C:extracellular space"/>
    <property type="evidence" value="ECO:0007669"/>
    <property type="project" value="Ensembl"/>
</dbReference>
<feature type="region of interest" description="Disordered" evidence="11">
    <location>
        <begin position="133"/>
        <end position="176"/>
    </location>
</feature>
<protein>
    <recommendedName>
        <fullName evidence="9">Pro-adrenomedullin</fullName>
    </recommendedName>
</protein>
<dbReference type="GO" id="GO:0005737">
    <property type="term" value="C:cytoplasm"/>
    <property type="evidence" value="ECO:0007669"/>
    <property type="project" value="Ensembl"/>
</dbReference>
<dbReference type="GO" id="GO:0043116">
    <property type="term" value="P:negative regulation of vascular permeability"/>
    <property type="evidence" value="ECO:0007669"/>
    <property type="project" value="Ensembl"/>
</dbReference>
<evidence type="ECO:0000256" key="1">
    <source>
        <dbReference type="ARBA" id="ARBA00004613"/>
    </source>
</evidence>
<keyword evidence="8" id="KW-1015">Disulfide bond</keyword>
<evidence type="ECO:0000256" key="4">
    <source>
        <dbReference type="ARBA" id="ARBA00022685"/>
    </source>
</evidence>
<dbReference type="GO" id="GO:0048589">
    <property type="term" value="P:developmental growth"/>
    <property type="evidence" value="ECO:0007669"/>
    <property type="project" value="Ensembl"/>
</dbReference>
<dbReference type="PRINTS" id="PR00801">
    <property type="entry name" value="ADRENOMEDULN"/>
</dbReference>
<dbReference type="InterPro" id="IPR021116">
    <property type="entry name" value="Calcitonin/adrenomedullin"/>
</dbReference>
<dbReference type="Pfam" id="PF00214">
    <property type="entry name" value="Calc_CGRP_IAPP"/>
    <property type="match status" value="1"/>
</dbReference>
<reference evidence="13" key="2">
    <citation type="submission" date="2025-08" db="UniProtKB">
        <authorList>
            <consortium name="Ensembl"/>
        </authorList>
    </citation>
    <scope>IDENTIFICATION</scope>
</reference>
<keyword evidence="7" id="KW-0027">Amidation</keyword>
<dbReference type="GO" id="GO:0008283">
    <property type="term" value="P:cell population proliferation"/>
    <property type="evidence" value="ECO:0007669"/>
    <property type="project" value="Ensembl"/>
</dbReference>
<evidence type="ECO:0000256" key="9">
    <source>
        <dbReference type="ARBA" id="ARBA00023472"/>
    </source>
</evidence>
<dbReference type="GO" id="GO:0035809">
    <property type="term" value="P:regulation of urine volume"/>
    <property type="evidence" value="ECO:0007669"/>
    <property type="project" value="Ensembl"/>
</dbReference>
<keyword evidence="5" id="KW-0372">Hormone</keyword>
<evidence type="ECO:0000256" key="7">
    <source>
        <dbReference type="ARBA" id="ARBA00022815"/>
    </source>
</evidence>
<keyword evidence="6 12" id="KW-0732">Signal</keyword>
<evidence type="ECO:0000256" key="12">
    <source>
        <dbReference type="SAM" id="SignalP"/>
    </source>
</evidence>
<evidence type="ECO:0000256" key="5">
    <source>
        <dbReference type="ARBA" id="ARBA00022702"/>
    </source>
</evidence>
<dbReference type="GO" id="GO:0005179">
    <property type="term" value="F:hormone activity"/>
    <property type="evidence" value="ECO:0007669"/>
    <property type="project" value="UniProtKB-KW"/>
</dbReference>
<evidence type="ECO:0000256" key="6">
    <source>
        <dbReference type="ARBA" id="ARBA00022729"/>
    </source>
</evidence>
<dbReference type="Proteomes" id="UP000008225">
    <property type="component" value="Chromosome 11"/>
</dbReference>
<dbReference type="GO" id="GO:0031700">
    <property type="term" value="F:adrenomedullin receptor binding"/>
    <property type="evidence" value="ECO:0007669"/>
    <property type="project" value="Ensembl"/>
</dbReference>
<keyword evidence="4" id="KW-0165">Cleavage on pair of basic residues</keyword>
<comment type="function">
    <text evidence="10">ADM function is mediated by the CALCRL-RAMP2 and CALCRL-RAMP3 receptor complexes with ADM showing the highest potency for the CALCRL-RAMP2 complex.</text>
</comment>
<evidence type="ECO:0000256" key="10">
    <source>
        <dbReference type="ARBA" id="ARBA00049577"/>
    </source>
</evidence>
<dbReference type="GO" id="GO:0060670">
    <property type="term" value="P:branching involved in labyrinthine layer morphogenesis"/>
    <property type="evidence" value="ECO:0007669"/>
    <property type="project" value="Ensembl"/>
</dbReference>
<dbReference type="STRING" id="9483.ENSCJAP00000020538"/>
<dbReference type="GO" id="GO:0001843">
    <property type="term" value="P:neural tube closure"/>
    <property type="evidence" value="ECO:0007669"/>
    <property type="project" value="Ensembl"/>
</dbReference>
<dbReference type="eggNOG" id="ENOG502S4SF">
    <property type="taxonomic scope" value="Eukaryota"/>
</dbReference>
<dbReference type="GeneTree" id="ENSGT00940000154380"/>
<dbReference type="GO" id="GO:0010460">
    <property type="term" value="P:positive regulation of heart rate"/>
    <property type="evidence" value="ECO:0007669"/>
    <property type="project" value="Ensembl"/>
</dbReference>
<dbReference type="InParanoid" id="F7GWC9"/>
<dbReference type="FunCoup" id="F7GWC9">
    <property type="interactions" value="581"/>
</dbReference>